<reference evidence="1 2" key="1">
    <citation type="submission" date="2019-08" db="EMBL/GenBank/DDBJ databases">
        <title>Genomes of Antarctic Bizionia species.</title>
        <authorList>
            <person name="Bowman J.P."/>
        </authorList>
    </citation>
    <scope>NUCLEOTIDE SEQUENCE [LARGE SCALE GENOMIC DNA]</scope>
    <source>
        <strain evidence="1 2">ADA-4</strain>
    </source>
</reference>
<dbReference type="OrthoDB" id="645138at2"/>
<protein>
    <submittedName>
        <fullName evidence="1">Uncharacterized protein</fullName>
    </submittedName>
</protein>
<organism evidence="1 2">
    <name type="scientific">Bizionia myxarmorum</name>
    <dbReference type="NCBI Taxonomy" id="291186"/>
    <lineage>
        <taxon>Bacteria</taxon>
        <taxon>Pseudomonadati</taxon>
        <taxon>Bacteroidota</taxon>
        <taxon>Flavobacteriia</taxon>
        <taxon>Flavobacteriales</taxon>
        <taxon>Flavobacteriaceae</taxon>
        <taxon>Bizionia</taxon>
    </lineage>
</organism>
<accession>A0A5D0R7T9</accession>
<name>A0A5D0R7T9_9FLAO</name>
<dbReference type="AlphaFoldDB" id="A0A5D0R7T9"/>
<keyword evidence="2" id="KW-1185">Reference proteome</keyword>
<gene>
    <name evidence="1" type="ORF">ES674_09845</name>
</gene>
<evidence type="ECO:0000313" key="2">
    <source>
        <dbReference type="Proteomes" id="UP000323720"/>
    </source>
</evidence>
<sequence length="249" mass="27364">MAKYKSLFKVRGSIDDVNFYKTEDGYGIRSKSSISKDRIKSDPAFQRTRENNSEFANSATSGKILRRASIDIVSKTKDSKLSSRLMQAMSQVKNEDLISIRGQRNVAVGILTAAGKLPLKGFNFNRKAILMEVLLADVTLNTVTGEMVITNFTPDQKLRIPEGATHVEFSGGFLNLDFTTEIKDLQLSNVVNLPINGTNTTVTLTPVAPAAGTGLSFYLLKVAFFQELNGIQYVLKNGVHNAVQILEVL</sequence>
<dbReference type="EMBL" id="VSKK01000002">
    <property type="protein sequence ID" value="TYB76995.1"/>
    <property type="molecule type" value="Genomic_DNA"/>
</dbReference>
<dbReference type="Proteomes" id="UP000323720">
    <property type="component" value="Unassembled WGS sequence"/>
</dbReference>
<proteinExistence type="predicted"/>
<evidence type="ECO:0000313" key="1">
    <source>
        <dbReference type="EMBL" id="TYB76995.1"/>
    </source>
</evidence>
<comment type="caution">
    <text evidence="1">The sequence shown here is derived from an EMBL/GenBank/DDBJ whole genome shotgun (WGS) entry which is preliminary data.</text>
</comment>